<gene>
    <name evidence="1" type="ORF">AVDCRST_MAG46-1541</name>
</gene>
<accession>A0A6J4LKH9</accession>
<dbReference type="InterPro" id="IPR007554">
    <property type="entry name" value="Glycerophosphate_synth"/>
</dbReference>
<organism evidence="1">
    <name type="scientific">uncultured Nocardioidaceae bacterium</name>
    <dbReference type="NCBI Taxonomy" id="253824"/>
    <lineage>
        <taxon>Bacteria</taxon>
        <taxon>Bacillati</taxon>
        <taxon>Actinomycetota</taxon>
        <taxon>Actinomycetes</taxon>
        <taxon>Propionibacteriales</taxon>
        <taxon>Nocardioidaceae</taxon>
        <taxon>environmental samples</taxon>
    </lineage>
</organism>
<proteinExistence type="predicted"/>
<dbReference type="InterPro" id="IPR043148">
    <property type="entry name" value="TagF_C"/>
</dbReference>
<dbReference type="Gene3D" id="3.40.50.12580">
    <property type="match status" value="1"/>
</dbReference>
<sequence>MPFPFPAVPARVRSGGGRLVRRLGLLPGGEPDGLGEDAGLAGAALDGRVVAFFPEPPRNAYQLGQWLPQLEVLHRRHGVAILTQDSRTTAWLRRRTGLPVLCVGRTATLDGLLQRSDVALAVYVSHHPRNFQMLRHPSTAHVYLGHGESDKAVSASNQLKAYDRAFVAGPAAEQRILDELMWFDRDRLVRVGRPQAAVPSPRPVPVVPTVLYAPTWEGAQPSMAYSSVVTHGRALIASLLTGGLRVVYRPHPRTGANRRDVAAADTGLRRLLDTEEATRTGSAVDLGRPLQEAFAEADLLITDVSSLAVEWLPTGRPLVVTVPADAAAVVTSSPLLDAVPRLAEADAHRAAELVRRHLADDGQRHARAALVDHYLGGCDPDAALARFLDACDDVIAARDAVRVVR</sequence>
<dbReference type="AlphaFoldDB" id="A0A6J4LKH9"/>
<dbReference type="Pfam" id="PF04464">
    <property type="entry name" value="Glyphos_transf"/>
    <property type="match status" value="1"/>
</dbReference>
<dbReference type="EMBL" id="CADCUD010000097">
    <property type="protein sequence ID" value="CAA9333293.1"/>
    <property type="molecule type" value="Genomic_DNA"/>
</dbReference>
<dbReference type="GO" id="GO:0016020">
    <property type="term" value="C:membrane"/>
    <property type="evidence" value="ECO:0007669"/>
    <property type="project" value="InterPro"/>
</dbReference>
<protein>
    <submittedName>
        <fullName evidence="1">Integral membrane protein</fullName>
    </submittedName>
</protein>
<evidence type="ECO:0000313" key="1">
    <source>
        <dbReference type="EMBL" id="CAA9333293.1"/>
    </source>
</evidence>
<dbReference type="SUPFAM" id="SSF53756">
    <property type="entry name" value="UDP-Glycosyltransferase/glycogen phosphorylase"/>
    <property type="match status" value="1"/>
</dbReference>
<dbReference type="GO" id="GO:0047355">
    <property type="term" value="F:CDP-glycerol glycerophosphotransferase activity"/>
    <property type="evidence" value="ECO:0007669"/>
    <property type="project" value="InterPro"/>
</dbReference>
<name>A0A6J4LKH9_9ACTN</name>
<reference evidence="1" key="1">
    <citation type="submission" date="2020-02" db="EMBL/GenBank/DDBJ databases">
        <authorList>
            <person name="Meier V. D."/>
        </authorList>
    </citation>
    <scope>NUCLEOTIDE SEQUENCE</scope>
    <source>
        <strain evidence="1">AVDCRST_MAG46</strain>
    </source>
</reference>